<keyword evidence="5" id="KW-1185">Reference proteome</keyword>
<evidence type="ECO:0000256" key="1">
    <source>
        <dbReference type="ARBA" id="ARBA00038473"/>
    </source>
</evidence>
<evidence type="ECO:0000313" key="5">
    <source>
        <dbReference type="Proteomes" id="UP000809789"/>
    </source>
</evidence>
<dbReference type="Gene3D" id="3.40.710.10">
    <property type="entry name" value="DD-peptidase/beta-lactamase superfamily"/>
    <property type="match status" value="1"/>
</dbReference>
<keyword evidence="2" id="KW-0732">Signal</keyword>
<dbReference type="InterPro" id="IPR051478">
    <property type="entry name" value="Beta-lactamase-like_AB/R"/>
</dbReference>
<dbReference type="Proteomes" id="UP000809789">
    <property type="component" value="Unassembled WGS sequence"/>
</dbReference>
<dbReference type="InterPro" id="IPR012338">
    <property type="entry name" value="Beta-lactam/transpept-like"/>
</dbReference>
<proteinExistence type="inferred from homology"/>
<dbReference type="PANTHER" id="PTHR22935:SF95">
    <property type="entry name" value="BETA-LACTAMASE-LIKE 1-RELATED"/>
    <property type="match status" value="1"/>
</dbReference>
<dbReference type="EMBL" id="JAESVG020000002">
    <property type="protein sequence ID" value="KAG8629768.1"/>
    <property type="molecule type" value="Genomic_DNA"/>
</dbReference>
<feature type="domain" description="Beta-lactamase-related" evidence="3">
    <location>
        <begin position="105"/>
        <end position="414"/>
    </location>
</feature>
<dbReference type="AlphaFoldDB" id="A0A8K0LCN5"/>
<evidence type="ECO:0000259" key="3">
    <source>
        <dbReference type="Pfam" id="PF00144"/>
    </source>
</evidence>
<feature type="chain" id="PRO_5035466767" description="Beta-lactamase-related domain-containing protein" evidence="2">
    <location>
        <begin position="25"/>
        <end position="598"/>
    </location>
</feature>
<evidence type="ECO:0000256" key="2">
    <source>
        <dbReference type="SAM" id="SignalP"/>
    </source>
</evidence>
<protein>
    <recommendedName>
        <fullName evidence="3">Beta-lactamase-related domain-containing protein</fullName>
    </recommendedName>
</protein>
<feature type="signal peptide" evidence="2">
    <location>
        <begin position="1"/>
        <end position="24"/>
    </location>
</feature>
<comment type="caution">
    <text evidence="4">The sequence shown here is derived from an EMBL/GenBank/DDBJ whole genome shotgun (WGS) entry which is preliminary data.</text>
</comment>
<dbReference type="SUPFAM" id="SSF56601">
    <property type="entry name" value="beta-lactamase/transpeptidase-like"/>
    <property type="match status" value="1"/>
</dbReference>
<reference evidence="4" key="1">
    <citation type="submission" date="2021-07" db="EMBL/GenBank/DDBJ databases">
        <title>Elsinoe batatas strain:CRI-CJ2 Genome sequencing and assembly.</title>
        <authorList>
            <person name="Huang L."/>
        </authorList>
    </citation>
    <scope>NUCLEOTIDE SEQUENCE</scope>
    <source>
        <strain evidence="4">CRI-CJ2</strain>
    </source>
</reference>
<dbReference type="OrthoDB" id="10250282at2759"/>
<comment type="similarity">
    <text evidence="1">Belongs to the beta-lactamase family.</text>
</comment>
<organism evidence="4 5">
    <name type="scientific">Elsinoe batatas</name>
    <dbReference type="NCBI Taxonomy" id="2601811"/>
    <lineage>
        <taxon>Eukaryota</taxon>
        <taxon>Fungi</taxon>
        <taxon>Dikarya</taxon>
        <taxon>Ascomycota</taxon>
        <taxon>Pezizomycotina</taxon>
        <taxon>Dothideomycetes</taxon>
        <taxon>Dothideomycetidae</taxon>
        <taxon>Myriangiales</taxon>
        <taxon>Elsinoaceae</taxon>
        <taxon>Elsinoe</taxon>
    </lineage>
</organism>
<evidence type="ECO:0000313" key="4">
    <source>
        <dbReference type="EMBL" id="KAG8629768.1"/>
    </source>
</evidence>
<sequence length="598" mass="64868">MCGSLSSFLPDLFIFFYLIPAVISSCIPDFPSALLSDSAIVQHPAVAEAFKEVERNISALFTENTTDALSFAVVHASSPEPAFTCNYGPRRFNETGNNTTENSTLQVDSNSIFRMLSVSKNIATFSALVVESESQQRDSDPAFTLDTPVRRILPSFGLPDIDWRNGGSEITLSMLGTHSSGLPREGYVTDYNMVVGQSKATAETIGAEWTSVTPESLIESFKTRPLMFAPGQRAAYSNAGICLLAFTTSHQHNLLHSLNQTWSTLATNSILSPLNMTHSFFGPIPASLSSQTIIPGSPNWSSLLIGPGYDPAGGLWSSATDLARYMHNYLSPSPKLITAVQRRNVLQPRLVLPDGRQQVGFGFEIARIETEVQGKTYRAHGKSGDGGGYHSWVDVVPGLGYGIVVLTAEARPAGEGYVRLVPTSIRDAVHGILAPAVGRAVGEVMGQKYAGVYAGAEDTGLVSEEVEGVNGNKTSYARVEVERGGLFLREMWVNGTNALEGLDRLSWTGESQGRFFSAEGGVGLNPAEGEGERAEFGEGASVWRMIPELEECDWFDFDGYADVNGWPLSKIVIVERDEEVEIRWPPFDVVMRRIGGTK</sequence>
<name>A0A8K0LCN5_9PEZI</name>
<dbReference type="InterPro" id="IPR001466">
    <property type="entry name" value="Beta-lactam-related"/>
</dbReference>
<accession>A0A8K0LCN5</accession>
<gene>
    <name evidence="4" type="ORF">KVT40_001387</name>
</gene>
<dbReference type="Pfam" id="PF00144">
    <property type="entry name" value="Beta-lactamase"/>
    <property type="match status" value="1"/>
</dbReference>
<dbReference type="PANTHER" id="PTHR22935">
    <property type="entry name" value="PENICILLIN-BINDING PROTEIN"/>
    <property type="match status" value="1"/>
</dbReference>